<feature type="compositionally biased region" description="Low complexity" evidence="3">
    <location>
        <begin position="1623"/>
        <end position="1642"/>
    </location>
</feature>
<dbReference type="Proteomes" id="UP000823046">
    <property type="component" value="Unassembled WGS sequence"/>
</dbReference>
<evidence type="ECO:0000313" key="7">
    <source>
        <dbReference type="Proteomes" id="UP000823046"/>
    </source>
</evidence>
<dbReference type="CDD" id="cd00306">
    <property type="entry name" value="Peptidases_S8_S53"/>
    <property type="match status" value="1"/>
</dbReference>
<feature type="compositionally biased region" description="Low complexity" evidence="3">
    <location>
        <begin position="1665"/>
        <end position="1744"/>
    </location>
</feature>
<comment type="catalytic activity">
    <reaction evidence="1">
        <text>Hydrolysis of proteins with broad specificity for peptide bonds, and a preference for a large uncharged residue in P1. Hydrolyzes peptide amides.</text>
        <dbReference type="EC" id="3.4.21.62"/>
    </reaction>
</comment>
<sequence>MHHKSGSKHFFCNIGYLWLMLLWMTVKIAIATAQSASFPCITIVCSLELNQVETLQAKADRLFSEVQTSVLRTVNPQEIKNCATHHQSLPNVRALVLNFVPISASEATLNYLLQQSGIDCAKNSFLTSYFLQQQSMPAATHGSQAAPIPPQTSNSGFGAVPSVGSLLSASSGLSHSVYRTGVKATEILDEFARKKTAQTGGLFSNFLNAFETSTAKYIQPIATSHESSNGTNISRTSNSKASAEDVGLNIETLASSLTSPDIIQLNTSTIPEVQLLNAFVGAGFNTVLNMMQSQQAKAVAAQGKTSISPAVTSGRLPQGRVSDSSSTSSLGRNLLASQTSIETFKEMQAPENAAFLYSKTMNPTSKYPKKYDRVHSRLGETINIVPSINSKENLREKDTRRLLSEEVSRLWERLLSFSAHKLDSTTLRTLSNIPEASTPSASSSPLPKMQTNITETAASLSEEVLSADSVLGLVSGCACDLYPDGAACPLKALGLNVRCISFNVWDNTRQGAELSDVLLALDAAIAQHASTIIFPMWFGSFSSASQARQAPRILRNAFRRASESGALIVLSAGDDCISGTDKGNLASHPCDDMAGISGVCSSSVTASGELSPCANVPPMESLFAVGKDVSVLNKTFQGTALAAAQVAGVANLVQAITAVPPLPKEGLFTHLSRALLLPPELQSSLIFNPKRRILMNDSLLAFPSRSLQVGSSLERKDVGGALDAVQAVVNALTFTNQNILSESADSSACTFSNVKYIGTPFFVEQLASAKKCRQSCDSRQECHFFSFDSSQICYIYSTIKGQQDSVSTLSSLKNCSHETATNLLNLDILNNIGRFRSTILPGAALPIAGIPLAEATTANSITGNLSIPSSNISQPAVGDTVVAQTASIMSSILGQSSSPSPSPFSLPAVAFPAVAPRSGSPAPSPAISSSMSSPVVTSSPASSFIPALTLPSSRSDWVAAAQTAFNASNTFFKAIPLQKLIAVGSQLSSSGFYRKRGIKTLGTAVGGDKTDNLPLPGARNPTVSCAHLGMTCCIPQSAAPNWKNSDNMPYLGTRKGMAQCKSNYIPQANSLCATTRYDDNVCGLVTTETKDFVIFQQSLVVPDRSSNDALCQCMQTKNTTKAATANTEKTFVGVARWAYSLSAVKKEETRASSAKKLTSDLSSAVAWAQLISSTGASAFDKAANRSVEQVRTGAATNTLQFLTQLPGLIANQQVRALLAVPDLPTSIAADSHTPRVLQASTHTSPSSSLPSIFSFTPTQNSDPTVTTVTSSSFVHWTPSVPSPLFTSPPETSTEICLLPWPRSCSAIRSECEHSTDSALLESTKCQPIQLLKDGCPNKEIGFTVEDSKPGLLSFSTHPFKFSGGAPFRLNCRYTLISCSMATVDKQCSVNTSTNASPRSLFSSLDIFRNTKSVEPSIIQNNASLGTSLSTLEQSVSSFFKTMRGKPNAALSLPLPGESSNTAIASPNSSTISQISSHIKNEVDTFSAILTNSSVQLPANLSNLENLSSASTFLDSIFSSYLPGVAKTASDVLNLTNRFPLIFGNTSRSNSSFGSKTNKKKGHEPLLFEPPKSKEKESTIEQTPSSAPTWGSILGKTDETGASASSKGGEGGTSPSAENAEVASSTPVSTTTTTTSNSTIATSEPYLGTREDGTSVDPSPVSSVRASSNTTATSSNTPAISSNTTAISSNTTATSSNTTATSSNTTAISSTTTATSITHGNSSSSSAPTSVAESTSATTAAGTPSHEITSTTTASPLPNASVNATASEEKEYFWECYNLAIESQGSTIVTVLKHRPTNETLRATIFGFGRDAAKAAKASIGSTVDCIVSNLIDFSFDSKFEILPDSFSGEGVILDKYQPDSRGVPQELHMTRVPGGASSIYTPKKVNTGQYNSTASGISLITPPSSPFGILLVLLFSLGCILF</sequence>
<feature type="region of interest" description="Disordered" evidence="3">
    <location>
        <begin position="1548"/>
        <end position="1759"/>
    </location>
</feature>
<feature type="chain" id="PRO_5045435962" description="subtilisin" evidence="4">
    <location>
        <begin position="34"/>
        <end position="1922"/>
    </location>
</feature>
<gene>
    <name evidence="6" type="ORF">IE077_001636</name>
</gene>
<evidence type="ECO:0000256" key="1">
    <source>
        <dbReference type="ARBA" id="ARBA00023529"/>
    </source>
</evidence>
<dbReference type="Gene3D" id="3.50.4.10">
    <property type="entry name" value="Hepatocyte Growth Factor"/>
    <property type="match status" value="1"/>
</dbReference>
<comment type="caution">
    <text evidence="6">The sequence shown here is derived from an EMBL/GenBank/DDBJ whole genome shotgun (WGS) entry which is preliminary data.</text>
</comment>
<dbReference type="InterPro" id="IPR036852">
    <property type="entry name" value="Peptidase_S8/S53_dom_sf"/>
</dbReference>
<accession>A0ABQ7JCJ5</accession>
<feature type="compositionally biased region" description="Polar residues" evidence="3">
    <location>
        <begin position="321"/>
        <end position="330"/>
    </location>
</feature>
<name>A0ABQ7JCJ5_9APIC</name>
<keyword evidence="4" id="KW-0732">Signal</keyword>
<feature type="compositionally biased region" description="Basic and acidic residues" evidence="3">
    <location>
        <begin position="1562"/>
        <end position="1578"/>
    </location>
</feature>
<proteinExistence type="predicted"/>
<feature type="signal peptide" evidence="4">
    <location>
        <begin position="1"/>
        <end position="33"/>
    </location>
</feature>
<organism evidence="6 7">
    <name type="scientific">Cardiosporidium cionae</name>
    <dbReference type="NCBI Taxonomy" id="476202"/>
    <lineage>
        <taxon>Eukaryota</taxon>
        <taxon>Sar</taxon>
        <taxon>Alveolata</taxon>
        <taxon>Apicomplexa</taxon>
        <taxon>Aconoidasida</taxon>
        <taxon>Nephromycida</taxon>
        <taxon>Cardiosporidium</taxon>
    </lineage>
</organism>
<reference evidence="6 7" key="1">
    <citation type="journal article" date="2020" name="bioRxiv">
        <title>Metabolic contributions of an alphaproteobacterial endosymbiont in the apicomplexan Cardiosporidium cionae.</title>
        <authorList>
            <person name="Hunter E.S."/>
            <person name="Paight C.J."/>
            <person name="Lane C.E."/>
        </authorList>
    </citation>
    <scope>NUCLEOTIDE SEQUENCE [LARGE SCALE GENOMIC DNA]</scope>
    <source>
        <strain evidence="6">ESH_2018</strain>
    </source>
</reference>
<dbReference type="InterPro" id="IPR003609">
    <property type="entry name" value="Pan_app"/>
</dbReference>
<dbReference type="Gene3D" id="3.40.50.200">
    <property type="entry name" value="Peptidase S8/S53 domain"/>
    <property type="match status" value="1"/>
</dbReference>
<keyword evidence="7" id="KW-1185">Reference proteome</keyword>
<evidence type="ECO:0000256" key="4">
    <source>
        <dbReference type="SAM" id="SignalP"/>
    </source>
</evidence>
<feature type="compositionally biased region" description="Polar residues" evidence="3">
    <location>
        <begin position="1745"/>
        <end position="1759"/>
    </location>
</feature>
<feature type="region of interest" description="Disordered" evidence="3">
    <location>
        <begin position="309"/>
        <end position="330"/>
    </location>
</feature>
<dbReference type="PROSITE" id="PS50948">
    <property type="entry name" value="PAN"/>
    <property type="match status" value="1"/>
</dbReference>
<feature type="compositionally biased region" description="Polar residues" evidence="3">
    <location>
        <begin position="1579"/>
        <end position="1588"/>
    </location>
</feature>
<evidence type="ECO:0000256" key="2">
    <source>
        <dbReference type="ARBA" id="ARBA00023619"/>
    </source>
</evidence>
<feature type="domain" description="Apple" evidence="5">
    <location>
        <begin position="749"/>
        <end position="815"/>
    </location>
</feature>
<dbReference type="EC" id="3.4.21.62" evidence="2"/>
<dbReference type="EMBL" id="JADAQX010000133">
    <property type="protein sequence ID" value="KAF8821751.1"/>
    <property type="molecule type" value="Genomic_DNA"/>
</dbReference>
<evidence type="ECO:0000256" key="3">
    <source>
        <dbReference type="SAM" id="MobiDB-lite"/>
    </source>
</evidence>
<dbReference type="SUPFAM" id="SSF52743">
    <property type="entry name" value="Subtilisin-like"/>
    <property type="match status" value="1"/>
</dbReference>
<protein>
    <recommendedName>
        <fullName evidence="2">subtilisin</fullName>
        <ecNumber evidence="2">3.4.21.62</ecNumber>
    </recommendedName>
</protein>
<evidence type="ECO:0000259" key="5">
    <source>
        <dbReference type="PROSITE" id="PS50948"/>
    </source>
</evidence>
<feature type="compositionally biased region" description="Polar residues" evidence="3">
    <location>
        <begin position="1655"/>
        <end position="1664"/>
    </location>
</feature>
<evidence type="ECO:0000313" key="6">
    <source>
        <dbReference type="EMBL" id="KAF8821751.1"/>
    </source>
</evidence>